<dbReference type="GO" id="GO:0008967">
    <property type="term" value="F:phosphoglycolate phosphatase activity"/>
    <property type="evidence" value="ECO:0007669"/>
    <property type="project" value="UniProtKB-EC"/>
</dbReference>
<dbReference type="Pfam" id="PF13419">
    <property type="entry name" value="HAD_2"/>
    <property type="match status" value="1"/>
</dbReference>
<dbReference type="InterPro" id="IPR036412">
    <property type="entry name" value="HAD-like_sf"/>
</dbReference>
<evidence type="ECO:0000256" key="1">
    <source>
        <dbReference type="ARBA" id="ARBA00000830"/>
    </source>
</evidence>
<comment type="similarity">
    <text evidence="3">Belongs to the HAD-like hydrolase superfamily. CbbY/CbbZ/Gph/YieH family.</text>
</comment>
<dbReference type="SFLD" id="SFLDG01129">
    <property type="entry name" value="C1.5:_HAD__Beta-PGM__Phosphata"/>
    <property type="match status" value="1"/>
</dbReference>
<evidence type="ECO:0000256" key="4">
    <source>
        <dbReference type="ARBA" id="ARBA00013078"/>
    </source>
</evidence>
<dbReference type="InterPro" id="IPR050155">
    <property type="entry name" value="HAD-like_hydrolase_sf"/>
</dbReference>
<dbReference type="AlphaFoldDB" id="A0A0R2RMS1"/>
<dbReference type="EC" id="3.1.3.18" evidence="4"/>
<dbReference type="PANTHER" id="PTHR43434">
    <property type="entry name" value="PHOSPHOGLYCOLATE PHOSPHATASE"/>
    <property type="match status" value="1"/>
</dbReference>
<proteinExistence type="inferred from homology"/>
<gene>
    <name evidence="5" type="ORF">ABR82_03235</name>
</gene>
<dbReference type="Proteomes" id="UP000051269">
    <property type="component" value="Unassembled WGS sequence"/>
</dbReference>
<sequence>MTLLGFKSGWNGKESRAAALWPLRSGMDWTQVRHVIWDWNGTLLDDAWLCREIMNGQLRKRGLPTLRAERYEAIFDFPVEGYYRKVGFDWKKESFEEAGTEFIVEYEKRKTECRLQIGARELLQQVERAGCSQAVLSAYSHGSLEGFLGHFGVRGYFKSVAGSRNHYAEGKVEDGLRMLQELHVLPSETLLIGDTTHDAEVARAMGVGCVLIPCGHNSRDRLDRCGVEVVAGLGDLALDFLRRK</sequence>
<evidence type="ECO:0000256" key="3">
    <source>
        <dbReference type="ARBA" id="ARBA00006171"/>
    </source>
</evidence>
<dbReference type="EMBL" id="LIBO01000072">
    <property type="protein sequence ID" value="KRO62466.1"/>
    <property type="molecule type" value="Genomic_DNA"/>
</dbReference>
<dbReference type="Gene3D" id="1.10.150.240">
    <property type="entry name" value="Putative phosphatase, domain 2"/>
    <property type="match status" value="1"/>
</dbReference>
<dbReference type="Gene3D" id="3.40.50.1000">
    <property type="entry name" value="HAD superfamily/HAD-like"/>
    <property type="match status" value="1"/>
</dbReference>
<name>A0A0R2RMS1_9BACT</name>
<comment type="catalytic activity">
    <reaction evidence="1">
        <text>2-phosphoglycolate + H2O = glycolate + phosphate</text>
        <dbReference type="Rhea" id="RHEA:14369"/>
        <dbReference type="ChEBI" id="CHEBI:15377"/>
        <dbReference type="ChEBI" id="CHEBI:29805"/>
        <dbReference type="ChEBI" id="CHEBI:43474"/>
        <dbReference type="ChEBI" id="CHEBI:58033"/>
        <dbReference type="EC" id="3.1.3.18"/>
    </reaction>
</comment>
<organism evidence="5 6">
    <name type="scientific">Verrucomicrobia subdivision 6 bacterium BACL9 MAG-120507-bin52</name>
    <dbReference type="NCBI Taxonomy" id="1655590"/>
    <lineage>
        <taxon>Bacteria</taxon>
        <taxon>Pseudomonadati</taxon>
        <taxon>Verrucomicrobiota</taxon>
        <taxon>Verrucomicrobiia</taxon>
        <taxon>Verrucomicrobiales</taxon>
        <taxon>Verrucomicrobia subdivision 6</taxon>
    </lineage>
</organism>
<dbReference type="GO" id="GO:0006281">
    <property type="term" value="P:DNA repair"/>
    <property type="evidence" value="ECO:0007669"/>
    <property type="project" value="TreeGrafter"/>
</dbReference>
<dbReference type="InterPro" id="IPR023198">
    <property type="entry name" value="PGP-like_dom2"/>
</dbReference>
<dbReference type="SFLD" id="SFLDS00003">
    <property type="entry name" value="Haloacid_Dehalogenase"/>
    <property type="match status" value="1"/>
</dbReference>
<dbReference type="SUPFAM" id="SSF56784">
    <property type="entry name" value="HAD-like"/>
    <property type="match status" value="1"/>
</dbReference>
<comment type="pathway">
    <text evidence="2">Organic acid metabolism; glycolate biosynthesis; glycolate from 2-phosphoglycolate: step 1/1.</text>
</comment>
<dbReference type="GO" id="GO:0005829">
    <property type="term" value="C:cytosol"/>
    <property type="evidence" value="ECO:0007669"/>
    <property type="project" value="TreeGrafter"/>
</dbReference>
<reference evidence="5 6" key="1">
    <citation type="submission" date="2015-10" db="EMBL/GenBank/DDBJ databases">
        <title>Metagenome-Assembled Genomes uncover a global brackish microbiome.</title>
        <authorList>
            <person name="Hugerth L.W."/>
            <person name="Larsson J."/>
            <person name="Alneberg J."/>
            <person name="Lindh M.V."/>
            <person name="Legrand C."/>
            <person name="Pinhassi J."/>
            <person name="Andersson A.F."/>
        </authorList>
    </citation>
    <scope>NUCLEOTIDE SEQUENCE [LARGE SCALE GENOMIC DNA]</scope>
    <source>
        <strain evidence="5">BACL18 MAG-120507-bin52</strain>
    </source>
</reference>
<dbReference type="PANTHER" id="PTHR43434:SF1">
    <property type="entry name" value="PHOSPHOGLYCOLATE PHOSPHATASE"/>
    <property type="match status" value="1"/>
</dbReference>
<protein>
    <recommendedName>
        <fullName evidence="4">phosphoglycolate phosphatase</fullName>
        <ecNumber evidence="4">3.1.3.18</ecNumber>
    </recommendedName>
</protein>
<accession>A0A0R2RMS1</accession>
<dbReference type="InterPro" id="IPR023214">
    <property type="entry name" value="HAD_sf"/>
</dbReference>
<comment type="caution">
    <text evidence="5">The sequence shown here is derived from an EMBL/GenBank/DDBJ whole genome shotgun (WGS) entry which is preliminary data.</text>
</comment>
<evidence type="ECO:0000313" key="6">
    <source>
        <dbReference type="Proteomes" id="UP000051269"/>
    </source>
</evidence>
<dbReference type="InterPro" id="IPR041492">
    <property type="entry name" value="HAD_2"/>
</dbReference>
<evidence type="ECO:0000256" key="2">
    <source>
        <dbReference type="ARBA" id="ARBA00004818"/>
    </source>
</evidence>
<evidence type="ECO:0000313" key="5">
    <source>
        <dbReference type="EMBL" id="KRO62466.1"/>
    </source>
</evidence>